<reference evidence="1" key="1">
    <citation type="submission" date="2022-04" db="EMBL/GenBank/DDBJ databases">
        <title>Carnegiea gigantea Genome sequencing and assembly v2.</title>
        <authorList>
            <person name="Copetti D."/>
            <person name="Sanderson M.J."/>
            <person name="Burquez A."/>
            <person name="Wojciechowski M.F."/>
        </authorList>
    </citation>
    <scope>NUCLEOTIDE SEQUENCE</scope>
    <source>
        <strain evidence="1">SGP5-SGP5p</strain>
        <tissue evidence="1">Aerial part</tissue>
    </source>
</reference>
<organism evidence="1 2">
    <name type="scientific">Carnegiea gigantea</name>
    <dbReference type="NCBI Taxonomy" id="171969"/>
    <lineage>
        <taxon>Eukaryota</taxon>
        <taxon>Viridiplantae</taxon>
        <taxon>Streptophyta</taxon>
        <taxon>Embryophyta</taxon>
        <taxon>Tracheophyta</taxon>
        <taxon>Spermatophyta</taxon>
        <taxon>Magnoliopsida</taxon>
        <taxon>eudicotyledons</taxon>
        <taxon>Gunneridae</taxon>
        <taxon>Pentapetalae</taxon>
        <taxon>Caryophyllales</taxon>
        <taxon>Cactineae</taxon>
        <taxon>Cactaceae</taxon>
        <taxon>Cactoideae</taxon>
        <taxon>Echinocereeae</taxon>
        <taxon>Carnegiea</taxon>
    </lineage>
</organism>
<accession>A0A9Q1JX00</accession>
<dbReference type="OrthoDB" id="1931668at2759"/>
<dbReference type="EMBL" id="JAKOGI010000608">
    <property type="protein sequence ID" value="KAJ8432415.1"/>
    <property type="molecule type" value="Genomic_DNA"/>
</dbReference>
<sequence length="206" mass="22642">MKGNDEYAYLYVAGSEGPCVGWVHGNEAYKGQWRGGGYSDRGRGGATINGGDVTCGVDGGVVADHIIRIKKKLRKTLANIGSIVDVKLFNTAIREYSVLLTNNCSLVVNLAERKCSCKWWQLKGLPRAYAMTVIHKQKLWVYNYVSDCYKVGSQSTIYKNSIHPMETHDSATVDNAASLVVSGEALDDGYNRRILPPLNPRPQGMP</sequence>
<dbReference type="AlphaFoldDB" id="A0A9Q1JX00"/>
<gene>
    <name evidence="1" type="ORF">Cgig2_013829</name>
</gene>
<protein>
    <submittedName>
        <fullName evidence="1">Uncharacterized protein</fullName>
    </submittedName>
</protein>
<dbReference type="Proteomes" id="UP001153076">
    <property type="component" value="Unassembled WGS sequence"/>
</dbReference>
<name>A0A9Q1JX00_9CARY</name>
<evidence type="ECO:0000313" key="1">
    <source>
        <dbReference type="EMBL" id="KAJ8432415.1"/>
    </source>
</evidence>
<keyword evidence="2" id="KW-1185">Reference proteome</keyword>
<comment type="caution">
    <text evidence="1">The sequence shown here is derived from an EMBL/GenBank/DDBJ whole genome shotgun (WGS) entry which is preliminary data.</text>
</comment>
<proteinExistence type="predicted"/>
<evidence type="ECO:0000313" key="2">
    <source>
        <dbReference type="Proteomes" id="UP001153076"/>
    </source>
</evidence>